<reference evidence="3 4" key="1">
    <citation type="submission" date="2022-06" db="EMBL/GenBank/DDBJ databases">
        <title>Genomic Encyclopedia of Archaeal and Bacterial Type Strains, Phase II (KMG-II): from individual species to whole genera.</title>
        <authorList>
            <person name="Goeker M."/>
        </authorList>
    </citation>
    <scope>NUCLEOTIDE SEQUENCE [LARGE SCALE GENOMIC DNA]</scope>
    <source>
        <strain evidence="3 4">DSM 40477</strain>
    </source>
</reference>
<name>A0ABT1HXV6_STRSD</name>
<feature type="domain" description="SseB protein N-terminal" evidence="2">
    <location>
        <begin position="99"/>
        <end position="193"/>
    </location>
</feature>
<comment type="caution">
    <text evidence="3">The sequence shown here is derived from an EMBL/GenBank/DDBJ whole genome shotgun (WGS) entry which is preliminary data.</text>
</comment>
<evidence type="ECO:0000313" key="4">
    <source>
        <dbReference type="Proteomes" id="UP001205311"/>
    </source>
</evidence>
<dbReference type="InterPro" id="IPR009839">
    <property type="entry name" value="SseB_N"/>
</dbReference>
<sequence length="228" mass="25673">MGELHIFDYLAKPPLPSVDESDIEKASTMSDEWLAYVDPNLPKGAPITGSFLMGGRFVDKEGRITDEYWVNPDFIPQQPKSAGMRFGSHFELVLWRTLKGYNNIDRFLASLSQAELFTPGSQGAPDKLWFENEPDGKRVLPVYSSQQFLPPDRYPWRTISGLEILEKVCPQEGTVIHFNPDGILSVGLSGAELNDLWAEWKKFDAMAKERTQAGQGMSTGQRTSRESR</sequence>
<evidence type="ECO:0000256" key="1">
    <source>
        <dbReference type="SAM" id="MobiDB-lite"/>
    </source>
</evidence>
<evidence type="ECO:0000259" key="2">
    <source>
        <dbReference type="Pfam" id="PF07179"/>
    </source>
</evidence>
<dbReference type="EMBL" id="JAMTCP010000026">
    <property type="protein sequence ID" value="MCP2260353.1"/>
    <property type="molecule type" value="Genomic_DNA"/>
</dbReference>
<dbReference type="RefSeq" id="WP_253671209.1">
    <property type="nucleotide sequence ID" value="NZ_JAMTCP010000026.1"/>
</dbReference>
<feature type="compositionally biased region" description="Polar residues" evidence="1">
    <location>
        <begin position="212"/>
        <end position="222"/>
    </location>
</feature>
<dbReference type="Proteomes" id="UP001205311">
    <property type="component" value="Unassembled WGS sequence"/>
</dbReference>
<evidence type="ECO:0000313" key="3">
    <source>
        <dbReference type="EMBL" id="MCP2260353.1"/>
    </source>
</evidence>
<proteinExistence type="predicted"/>
<dbReference type="Pfam" id="PF07179">
    <property type="entry name" value="SseB"/>
    <property type="match status" value="1"/>
</dbReference>
<protein>
    <recommendedName>
        <fullName evidence="2">SseB protein N-terminal domain-containing protein</fullName>
    </recommendedName>
</protein>
<gene>
    <name evidence="3" type="ORF">LX15_004067</name>
</gene>
<keyword evidence="4" id="KW-1185">Reference proteome</keyword>
<accession>A0ABT1HXV6</accession>
<organism evidence="3 4">
    <name type="scientific">Streptoalloteichus tenebrarius (strain ATCC 17920 / DSM 40477 / JCM 4838 / CBS 697.72 / NBRC 16177 / NCIMB 11028 / NRRL B-12390 / A12253. 1 / ISP 5477)</name>
    <name type="common">Streptomyces tenebrarius</name>
    <dbReference type="NCBI Taxonomy" id="1933"/>
    <lineage>
        <taxon>Bacteria</taxon>
        <taxon>Bacillati</taxon>
        <taxon>Actinomycetota</taxon>
        <taxon>Actinomycetes</taxon>
        <taxon>Pseudonocardiales</taxon>
        <taxon>Pseudonocardiaceae</taxon>
        <taxon>Streptoalloteichus</taxon>
    </lineage>
</organism>
<feature type="region of interest" description="Disordered" evidence="1">
    <location>
        <begin position="209"/>
        <end position="228"/>
    </location>
</feature>